<evidence type="ECO:0000256" key="3">
    <source>
        <dbReference type="ARBA" id="ARBA00023163"/>
    </source>
</evidence>
<dbReference type="PROSITE" id="PS50949">
    <property type="entry name" value="HTH_GNTR"/>
    <property type="match status" value="1"/>
</dbReference>
<reference evidence="5 6" key="1">
    <citation type="submission" date="2019-03" db="EMBL/GenBank/DDBJ databases">
        <title>Genomic Encyclopedia of Type Strains, Phase IV (KMG-IV): sequencing the most valuable type-strain genomes for metagenomic binning, comparative biology and taxonomic classification.</title>
        <authorList>
            <person name="Goeker M."/>
        </authorList>
    </citation>
    <scope>NUCLEOTIDE SEQUENCE [LARGE SCALE GENOMIC DNA]</scope>
    <source>
        <strain evidence="5 6">DSM 45775</strain>
    </source>
</reference>
<dbReference type="GO" id="GO:0003700">
    <property type="term" value="F:DNA-binding transcription factor activity"/>
    <property type="evidence" value="ECO:0007669"/>
    <property type="project" value="InterPro"/>
</dbReference>
<comment type="caution">
    <text evidence="5">The sequence shown here is derived from an EMBL/GenBank/DDBJ whole genome shotgun (WGS) entry which is preliminary data.</text>
</comment>
<evidence type="ECO:0000259" key="4">
    <source>
        <dbReference type="PROSITE" id="PS50949"/>
    </source>
</evidence>
<gene>
    <name evidence="5" type="ORF">EV188_102391</name>
</gene>
<dbReference type="PANTHER" id="PTHR38445">
    <property type="entry name" value="HTH-TYPE TRANSCRIPTIONAL REPRESSOR YTRA"/>
    <property type="match status" value="1"/>
</dbReference>
<dbReference type="PANTHER" id="PTHR38445:SF9">
    <property type="entry name" value="HTH-TYPE TRANSCRIPTIONAL REPRESSOR YTRA"/>
    <property type="match status" value="1"/>
</dbReference>
<name>A0A4R6VIU6_9PSEU</name>
<dbReference type="SUPFAM" id="SSF46785">
    <property type="entry name" value="Winged helix' DNA-binding domain"/>
    <property type="match status" value="1"/>
</dbReference>
<dbReference type="Proteomes" id="UP000295705">
    <property type="component" value="Unassembled WGS sequence"/>
</dbReference>
<keyword evidence="1" id="KW-0805">Transcription regulation</keyword>
<organism evidence="5 6">
    <name type="scientific">Actinomycetospora succinea</name>
    <dbReference type="NCBI Taxonomy" id="663603"/>
    <lineage>
        <taxon>Bacteria</taxon>
        <taxon>Bacillati</taxon>
        <taxon>Actinomycetota</taxon>
        <taxon>Actinomycetes</taxon>
        <taxon>Pseudonocardiales</taxon>
        <taxon>Pseudonocardiaceae</taxon>
        <taxon>Actinomycetospora</taxon>
    </lineage>
</organism>
<evidence type="ECO:0000313" key="5">
    <source>
        <dbReference type="EMBL" id="TDQ62736.1"/>
    </source>
</evidence>
<dbReference type="GO" id="GO:0003677">
    <property type="term" value="F:DNA binding"/>
    <property type="evidence" value="ECO:0007669"/>
    <property type="project" value="UniProtKB-KW"/>
</dbReference>
<dbReference type="InterPro" id="IPR000524">
    <property type="entry name" value="Tscrpt_reg_HTH_GntR"/>
</dbReference>
<protein>
    <submittedName>
        <fullName evidence="5">GntR family transcriptional regulator</fullName>
    </submittedName>
</protein>
<dbReference type="SMART" id="SM00345">
    <property type="entry name" value="HTH_GNTR"/>
    <property type="match status" value="1"/>
</dbReference>
<feature type="domain" description="HTH gntR-type" evidence="4">
    <location>
        <begin position="17"/>
        <end position="85"/>
    </location>
</feature>
<proteinExistence type="predicted"/>
<dbReference type="AlphaFoldDB" id="A0A4R6VIU6"/>
<keyword evidence="2" id="KW-0238">DNA-binding</keyword>
<dbReference type="Gene3D" id="1.10.10.10">
    <property type="entry name" value="Winged helix-like DNA-binding domain superfamily/Winged helix DNA-binding domain"/>
    <property type="match status" value="1"/>
</dbReference>
<keyword evidence="3" id="KW-0804">Transcription</keyword>
<keyword evidence="6" id="KW-1185">Reference proteome</keyword>
<dbReference type="OrthoDB" id="4307011at2"/>
<dbReference type="InterPro" id="IPR036388">
    <property type="entry name" value="WH-like_DNA-bd_sf"/>
</dbReference>
<sequence>MSSDPEDLIDLDPDSSEPPFEQLRARVTELARTGALAPHTRLPAVRRLAGDLNLAPGTVARAYRELEAAGVVETRGRLGTFVVGGDTAADPARELAAEYARAVTALGVSRDRALDLARAALADI</sequence>
<evidence type="ECO:0000256" key="2">
    <source>
        <dbReference type="ARBA" id="ARBA00023125"/>
    </source>
</evidence>
<dbReference type="EMBL" id="SNYO01000002">
    <property type="protein sequence ID" value="TDQ62736.1"/>
    <property type="molecule type" value="Genomic_DNA"/>
</dbReference>
<dbReference type="InterPro" id="IPR036390">
    <property type="entry name" value="WH_DNA-bd_sf"/>
</dbReference>
<evidence type="ECO:0000256" key="1">
    <source>
        <dbReference type="ARBA" id="ARBA00023015"/>
    </source>
</evidence>
<accession>A0A4R6VIU6</accession>
<dbReference type="CDD" id="cd07377">
    <property type="entry name" value="WHTH_GntR"/>
    <property type="match status" value="1"/>
</dbReference>
<evidence type="ECO:0000313" key="6">
    <source>
        <dbReference type="Proteomes" id="UP000295705"/>
    </source>
</evidence>
<dbReference type="Pfam" id="PF00392">
    <property type="entry name" value="GntR"/>
    <property type="match status" value="1"/>
</dbReference>
<dbReference type="RefSeq" id="WP_133825768.1">
    <property type="nucleotide sequence ID" value="NZ_BAABHR010000007.1"/>
</dbReference>